<dbReference type="CDD" id="cd00742">
    <property type="entry name" value="FABP"/>
    <property type="match status" value="1"/>
</dbReference>
<dbReference type="Gene3D" id="2.40.128.20">
    <property type="match status" value="1"/>
</dbReference>
<gene>
    <name evidence="2" type="primary">LOC101847069</name>
</gene>
<organism evidence="1 2">
    <name type="scientific">Aplysia californica</name>
    <name type="common">California sea hare</name>
    <dbReference type="NCBI Taxonomy" id="6500"/>
    <lineage>
        <taxon>Eukaryota</taxon>
        <taxon>Metazoa</taxon>
        <taxon>Spiralia</taxon>
        <taxon>Lophotrochozoa</taxon>
        <taxon>Mollusca</taxon>
        <taxon>Gastropoda</taxon>
        <taxon>Heterobranchia</taxon>
        <taxon>Euthyneura</taxon>
        <taxon>Tectipleura</taxon>
        <taxon>Aplysiida</taxon>
        <taxon>Aplysioidea</taxon>
        <taxon>Aplysiidae</taxon>
        <taxon>Aplysia</taxon>
    </lineage>
</organism>
<accession>A0ABM0K6A6</accession>
<reference evidence="2" key="1">
    <citation type="submission" date="2025-08" db="UniProtKB">
        <authorList>
            <consortium name="RefSeq"/>
        </authorList>
    </citation>
    <scope>IDENTIFICATION</scope>
</reference>
<name>A0ABM0K6A6_APLCA</name>
<dbReference type="GeneID" id="101847069"/>
<protein>
    <submittedName>
        <fullName evidence="2">Uncharacterized protein LOC101847069</fullName>
    </submittedName>
</protein>
<keyword evidence="1" id="KW-1185">Reference proteome</keyword>
<evidence type="ECO:0000313" key="1">
    <source>
        <dbReference type="Proteomes" id="UP000694888"/>
    </source>
</evidence>
<sequence>MEAFIGTWRHDVSKNENLDAFLKVLEVPDALLPALKKRQYTYKISKSGDNWTFEMSDENDPSLSPKTYTVKENQDYEVVDLDGVKYKVTMNMDGNKSTEKMTMHETGLVVNVSRVVEGNTMKAVHSCKGASMTAYFVRC</sequence>
<dbReference type="SUPFAM" id="SSF50814">
    <property type="entry name" value="Lipocalins"/>
    <property type="match status" value="1"/>
</dbReference>
<dbReference type="Pfam" id="PF14651">
    <property type="entry name" value="Lipocalin_7"/>
    <property type="match status" value="1"/>
</dbReference>
<dbReference type="RefSeq" id="XP_005109729.1">
    <property type="nucleotide sequence ID" value="XM_005109672.3"/>
</dbReference>
<dbReference type="InterPro" id="IPR012674">
    <property type="entry name" value="Calycin"/>
</dbReference>
<dbReference type="Proteomes" id="UP000694888">
    <property type="component" value="Unplaced"/>
</dbReference>
<proteinExistence type="predicted"/>
<evidence type="ECO:0000313" key="2">
    <source>
        <dbReference type="RefSeq" id="XP_005109729.1"/>
    </source>
</evidence>